<proteinExistence type="predicted"/>
<accession>A0A5E6MG72</accession>
<dbReference type="Proteomes" id="UP000381693">
    <property type="component" value="Unassembled WGS sequence"/>
</dbReference>
<dbReference type="AlphaFoldDB" id="A0A5E6MG72"/>
<gene>
    <name evidence="1" type="ORF">MAMC_02181</name>
</gene>
<sequence length="240" mass="28318">MALPDARTCFDYFRPLTTSADWLEAYLSSRRRPTPAQLFEQNSLRSPYCREGRIETGCSLEDDPANFRPMERIREEYESWQSALAAQELPYVDTHCSTFTPSSFTLLIEELRYLGLIEFDLLEVVRPPGLEFFAHLQRRSGAPLNEDRSAFYARRAKLLFQIKDELAENAPAYRSLRNILRKTEVERDVAIQEKERALTPLLVNPLRPLEQRLRPLWKPRLLEKKLRPIWKRFFRGRESK</sequence>
<name>A0A5E6MG72_9BACT</name>
<evidence type="ECO:0000313" key="1">
    <source>
        <dbReference type="EMBL" id="VVM08466.1"/>
    </source>
</evidence>
<reference evidence="1" key="1">
    <citation type="submission" date="2019-09" db="EMBL/GenBank/DDBJ databases">
        <authorList>
            <person name="Cremers G."/>
        </authorList>
    </citation>
    <scope>NUCLEOTIDE SEQUENCE [LARGE SCALE GENOMIC DNA]</scope>
    <source>
        <strain evidence="1">3B</strain>
    </source>
</reference>
<evidence type="ECO:0000313" key="2">
    <source>
        <dbReference type="Proteomes" id="UP000381693"/>
    </source>
</evidence>
<protein>
    <submittedName>
        <fullName evidence="1">Uncharacterized protein</fullName>
    </submittedName>
</protein>
<comment type="caution">
    <text evidence="1">The sequence shown here is derived from an EMBL/GenBank/DDBJ whole genome shotgun (WGS) entry which is preliminary data.</text>
</comment>
<keyword evidence="2" id="KW-1185">Reference proteome</keyword>
<organism evidence="1 2">
    <name type="scientific">Methylacidimicrobium cyclopophantes</name>
    <dbReference type="NCBI Taxonomy" id="1041766"/>
    <lineage>
        <taxon>Bacteria</taxon>
        <taxon>Pseudomonadati</taxon>
        <taxon>Verrucomicrobiota</taxon>
        <taxon>Methylacidimicrobium</taxon>
    </lineage>
</organism>
<dbReference type="EMBL" id="CABFUZ020000258">
    <property type="protein sequence ID" value="VVM08466.1"/>
    <property type="molecule type" value="Genomic_DNA"/>
</dbReference>